<keyword evidence="4" id="KW-1185">Reference proteome</keyword>
<accession>A0A2P4UBU3</accession>
<dbReference type="EC" id="1.14.19.-" evidence="3"/>
<organism evidence="3 4">
    <name type="scientific">Actinomadura rubteroloni</name>
    <dbReference type="NCBI Taxonomy" id="1926885"/>
    <lineage>
        <taxon>Bacteria</taxon>
        <taxon>Bacillati</taxon>
        <taxon>Actinomycetota</taxon>
        <taxon>Actinomycetes</taxon>
        <taxon>Streptosporangiales</taxon>
        <taxon>Thermomonosporaceae</taxon>
        <taxon>Actinomadura</taxon>
    </lineage>
</organism>
<dbReference type="CDD" id="cd03506">
    <property type="entry name" value="Delta6-FADS-like"/>
    <property type="match status" value="1"/>
</dbReference>
<sequence>MTVVLDGTPERVGGSFGPLVRRVRAAGLLERRRGYYVRSVGLNVAGTVGLWTGVGLLGAAGGGAAWGAVALGVPLAVVSARTAFLGHDAGHRQIARSPRVNRFLGLVFGNLMVGMGHGWWTDKHNRHHANPNHVGKDPDVGEGVLAWTRGQASGRRGAGGWLVRHQAGLFFPLLLLEGVNLKVGSALFLRGRPRRQRWVEGALLVAHLAAYAGLVFGLLPVAQAVALVAVHQALFGLHLGASFAHNHKGMEMPGEGDRWDHLRRQVLTSRNVRGGRVADYVFGGLNYQIEHHLFPSAARPNLRRLQPLVREHCAREGLPYTEAGALESYRIALGHLRSVGAEG</sequence>
<dbReference type="InterPro" id="IPR012171">
    <property type="entry name" value="Fatty_acid_desaturase"/>
</dbReference>
<dbReference type="AlphaFoldDB" id="A0A2P4UBU3"/>
<dbReference type="PANTHER" id="PTHR19353">
    <property type="entry name" value="FATTY ACID DESATURASE 2"/>
    <property type="match status" value="1"/>
</dbReference>
<name>A0A2P4UBU3_9ACTN</name>
<evidence type="ECO:0000256" key="1">
    <source>
        <dbReference type="SAM" id="Phobius"/>
    </source>
</evidence>
<feature type="transmembrane region" description="Helical" evidence="1">
    <location>
        <begin position="201"/>
        <end position="219"/>
    </location>
</feature>
<dbReference type="EMBL" id="MTBP01000005">
    <property type="protein sequence ID" value="POM22507.1"/>
    <property type="molecule type" value="Genomic_DNA"/>
</dbReference>
<dbReference type="GO" id="GO:0016717">
    <property type="term" value="F:oxidoreductase activity, acting on paired donors, with oxidation of a pair of donors resulting in the reduction of molecular oxygen to two molecules of water"/>
    <property type="evidence" value="ECO:0007669"/>
    <property type="project" value="TreeGrafter"/>
</dbReference>
<dbReference type="Pfam" id="PF00487">
    <property type="entry name" value="FA_desaturase"/>
    <property type="match status" value="1"/>
</dbReference>
<keyword evidence="3" id="KW-0560">Oxidoreductase</keyword>
<feature type="transmembrane region" description="Helical" evidence="1">
    <location>
        <begin position="103"/>
        <end position="120"/>
    </location>
</feature>
<reference evidence="3 4" key="1">
    <citation type="journal article" date="2017" name="Chemistry">
        <title>Isolation, Biosynthesis and Chemical Modifications of Rubterolones A-F: Rare Tropolone Alkaloids from Actinomadura sp. 5-2.</title>
        <authorList>
            <person name="Guo H."/>
            <person name="Benndorf R."/>
            <person name="Leichnitz D."/>
            <person name="Klassen J.L."/>
            <person name="Vollmers J."/>
            <person name="Gorls H."/>
            <person name="Steinacker M."/>
            <person name="Weigel C."/>
            <person name="Dahse H.M."/>
            <person name="Kaster A.K."/>
            <person name="de Beer Z.W."/>
            <person name="Poulsen M."/>
            <person name="Beemelmanns C."/>
        </authorList>
    </citation>
    <scope>NUCLEOTIDE SEQUENCE [LARGE SCALE GENOMIC DNA]</scope>
    <source>
        <strain evidence="3 4">5-2</strain>
    </source>
</reference>
<feature type="transmembrane region" description="Helical" evidence="1">
    <location>
        <begin position="64"/>
        <end position="83"/>
    </location>
</feature>
<proteinExistence type="predicted"/>
<feature type="transmembrane region" description="Helical" evidence="1">
    <location>
        <begin position="169"/>
        <end position="189"/>
    </location>
</feature>
<feature type="transmembrane region" description="Helical" evidence="1">
    <location>
        <begin position="40"/>
        <end position="58"/>
    </location>
</feature>
<dbReference type="RefSeq" id="WP_103566244.1">
    <property type="nucleotide sequence ID" value="NZ_MTBP01000005.1"/>
</dbReference>
<dbReference type="InterPro" id="IPR005804">
    <property type="entry name" value="FA_desaturase_dom"/>
</dbReference>
<dbReference type="PANTHER" id="PTHR19353:SF19">
    <property type="entry name" value="DELTA(5) FATTY ACID DESATURASE C-RELATED"/>
    <property type="match status" value="1"/>
</dbReference>
<gene>
    <name evidence="3" type="primary">desA3_5</name>
    <name evidence="3" type="ORF">BTM25_54570</name>
</gene>
<keyword evidence="1" id="KW-1133">Transmembrane helix</keyword>
<dbReference type="GO" id="GO:0016020">
    <property type="term" value="C:membrane"/>
    <property type="evidence" value="ECO:0007669"/>
    <property type="project" value="TreeGrafter"/>
</dbReference>
<keyword evidence="1" id="KW-0812">Transmembrane</keyword>
<comment type="caution">
    <text evidence="3">The sequence shown here is derived from an EMBL/GenBank/DDBJ whole genome shotgun (WGS) entry which is preliminary data.</text>
</comment>
<keyword evidence="1" id="KW-0472">Membrane</keyword>
<dbReference type="Proteomes" id="UP000242367">
    <property type="component" value="Unassembled WGS sequence"/>
</dbReference>
<evidence type="ECO:0000313" key="4">
    <source>
        <dbReference type="Proteomes" id="UP000242367"/>
    </source>
</evidence>
<evidence type="ECO:0000259" key="2">
    <source>
        <dbReference type="Pfam" id="PF00487"/>
    </source>
</evidence>
<dbReference type="PIRSF" id="PIRSF015921">
    <property type="entry name" value="FA_sphinglp_des"/>
    <property type="match status" value="1"/>
</dbReference>
<evidence type="ECO:0000313" key="3">
    <source>
        <dbReference type="EMBL" id="POM22507.1"/>
    </source>
</evidence>
<protein>
    <submittedName>
        <fullName evidence="3">Stearoyl-CoA 9-desaturase</fullName>
        <ecNumber evidence="3">1.14.19.-</ecNumber>
    </submittedName>
</protein>
<feature type="domain" description="Fatty acid desaturase" evidence="2">
    <location>
        <begin position="65"/>
        <end position="322"/>
    </location>
</feature>
<dbReference type="GO" id="GO:0008610">
    <property type="term" value="P:lipid biosynthetic process"/>
    <property type="evidence" value="ECO:0007669"/>
    <property type="project" value="UniProtKB-ARBA"/>
</dbReference>